<evidence type="ECO:0000256" key="1">
    <source>
        <dbReference type="ARBA" id="ARBA00000971"/>
    </source>
</evidence>
<gene>
    <name evidence="4" type="ORF">FXN65_24335</name>
</gene>
<dbReference type="Gene3D" id="1.10.4030.10">
    <property type="entry name" value="Porin chaperone SurA, peptide-binding domain"/>
    <property type="match status" value="1"/>
</dbReference>
<accession>A0A5J6QW16</accession>
<evidence type="ECO:0000256" key="3">
    <source>
        <dbReference type="ARBA" id="ARBA00023110"/>
    </source>
</evidence>
<reference evidence="4 5" key="1">
    <citation type="submission" date="2019-08" db="EMBL/GenBank/DDBJ databases">
        <title>Whole-genome Sequencing of e-waste polymer degrading bacterium Pseudomonas sp. strain PE08.</title>
        <authorList>
            <person name="Kirdat K."/>
            <person name="Debbarma P."/>
            <person name="Narawade N."/>
            <person name="Suyal D."/>
            <person name="Thorat V."/>
            <person name="Shouche Y."/>
            <person name="Goel R."/>
            <person name="Yadav A."/>
        </authorList>
    </citation>
    <scope>NUCLEOTIDE SEQUENCE [LARGE SCALE GENOMIC DNA]</scope>
    <source>
        <strain evidence="4 5">PE08</strain>
    </source>
</reference>
<dbReference type="InterPro" id="IPR050245">
    <property type="entry name" value="PrsA_foldase"/>
</dbReference>
<dbReference type="Proteomes" id="UP000327179">
    <property type="component" value="Chromosome"/>
</dbReference>
<evidence type="ECO:0000313" key="4">
    <source>
        <dbReference type="EMBL" id="QEY65036.1"/>
    </source>
</evidence>
<dbReference type="GO" id="GO:0003755">
    <property type="term" value="F:peptidyl-prolyl cis-trans isomerase activity"/>
    <property type="evidence" value="ECO:0007669"/>
    <property type="project" value="UniProtKB-KW"/>
</dbReference>
<protein>
    <recommendedName>
        <fullName evidence="2">peptidylprolyl isomerase</fullName>
        <ecNumber evidence="2">5.2.1.8</ecNumber>
    </recommendedName>
</protein>
<keyword evidence="3" id="KW-0697">Rotamase</keyword>
<dbReference type="InterPro" id="IPR027304">
    <property type="entry name" value="Trigger_fact/SurA_dom_sf"/>
</dbReference>
<dbReference type="EC" id="5.2.1.8" evidence="2"/>
<dbReference type="KEGG" id="plal:FXN65_24335"/>
<comment type="catalytic activity">
    <reaction evidence="1">
        <text>[protein]-peptidylproline (omega=180) = [protein]-peptidylproline (omega=0)</text>
        <dbReference type="Rhea" id="RHEA:16237"/>
        <dbReference type="Rhea" id="RHEA-COMP:10747"/>
        <dbReference type="Rhea" id="RHEA-COMP:10748"/>
        <dbReference type="ChEBI" id="CHEBI:83833"/>
        <dbReference type="ChEBI" id="CHEBI:83834"/>
        <dbReference type="EC" id="5.2.1.8"/>
    </reaction>
</comment>
<sequence length="211" mass="23170">MNGNPWLGLVIGLLTPLVLAGETGIAARVNGTDISNFRLERHFADYLKIQGRQVGAIRSPVVYKRLKREALQQLIDKELLWQEAGRLGVTVSDAEISASLAGMKAAFADTQGFDRALADAGFDEAGYRDYLRHELAARRVLDELAEVAPPGESEVNAAYESLKPQLDPTMDAIRAKALVRQYLTAQRMAQGREEALENLRAKGRVDVLIAL</sequence>
<dbReference type="SUPFAM" id="SSF109998">
    <property type="entry name" value="Triger factor/SurA peptide-binding domain-like"/>
    <property type="match status" value="1"/>
</dbReference>
<dbReference type="PANTHER" id="PTHR47245">
    <property type="entry name" value="PEPTIDYLPROLYL ISOMERASE"/>
    <property type="match status" value="1"/>
</dbReference>
<evidence type="ECO:0000256" key="2">
    <source>
        <dbReference type="ARBA" id="ARBA00013194"/>
    </source>
</evidence>
<proteinExistence type="predicted"/>
<dbReference type="RefSeq" id="WP_151137228.1">
    <property type="nucleotide sequence ID" value="NZ_CP043311.1"/>
</dbReference>
<evidence type="ECO:0000313" key="5">
    <source>
        <dbReference type="Proteomes" id="UP000327179"/>
    </source>
</evidence>
<dbReference type="AlphaFoldDB" id="A0A5J6QW16"/>
<organism evidence="4 5">
    <name type="scientific">Metapseudomonas lalkuanensis</name>
    <dbReference type="NCBI Taxonomy" id="2604832"/>
    <lineage>
        <taxon>Bacteria</taxon>
        <taxon>Pseudomonadati</taxon>
        <taxon>Pseudomonadota</taxon>
        <taxon>Gammaproteobacteria</taxon>
        <taxon>Pseudomonadales</taxon>
        <taxon>Pseudomonadaceae</taxon>
        <taxon>Metapseudomonas</taxon>
    </lineage>
</organism>
<keyword evidence="5" id="KW-1185">Reference proteome</keyword>
<name>A0A5J6QW16_9GAMM</name>
<dbReference type="Pfam" id="PF13624">
    <property type="entry name" value="SurA_N_3"/>
    <property type="match status" value="1"/>
</dbReference>
<keyword evidence="3" id="KW-0413">Isomerase</keyword>
<dbReference type="EMBL" id="CP043311">
    <property type="protein sequence ID" value="QEY65036.1"/>
    <property type="molecule type" value="Genomic_DNA"/>
</dbReference>
<dbReference type="PANTHER" id="PTHR47245:SF2">
    <property type="entry name" value="PEPTIDYL-PROLYL CIS-TRANS ISOMERASE HP_0175-RELATED"/>
    <property type="match status" value="1"/>
</dbReference>